<dbReference type="PANTHER" id="PTHR43394:SF1">
    <property type="entry name" value="ATP-BINDING CASSETTE SUB-FAMILY B MEMBER 10, MITOCHONDRIAL"/>
    <property type="match status" value="1"/>
</dbReference>
<comment type="similarity">
    <text evidence="2">Belongs to the ABC transporter superfamily.</text>
</comment>
<comment type="function">
    <text evidence="8">Part of an ABC transporter complex. Transmembrane domains (TMD) form a pore in the inner membrane and the ATP-binding domain (NBD) is responsible for energy generation.</text>
</comment>
<dbReference type="Gene3D" id="1.20.1560.10">
    <property type="entry name" value="ABC transporter type 1, transmembrane domain"/>
    <property type="match status" value="1"/>
</dbReference>
<dbReference type="InterPro" id="IPR011527">
    <property type="entry name" value="ABC1_TM_dom"/>
</dbReference>
<dbReference type="PROSITE" id="PS50893">
    <property type="entry name" value="ABC_TRANSPORTER_2"/>
    <property type="match status" value="1"/>
</dbReference>
<protein>
    <submittedName>
        <fullName evidence="12">ATP-binding cassette domain-containing protein</fullName>
    </submittedName>
</protein>
<dbReference type="PANTHER" id="PTHR43394">
    <property type="entry name" value="ATP-DEPENDENT PERMEASE MDL1, MITOCHONDRIAL"/>
    <property type="match status" value="1"/>
</dbReference>
<dbReference type="Pfam" id="PF00664">
    <property type="entry name" value="ABC_membrane"/>
    <property type="match status" value="1"/>
</dbReference>
<comment type="subcellular location">
    <subcellularLocation>
        <location evidence="1">Cell membrane</location>
        <topology evidence="1">Multi-pass membrane protein</topology>
    </subcellularLocation>
</comment>
<evidence type="ECO:0000256" key="8">
    <source>
        <dbReference type="ARBA" id="ARBA00024725"/>
    </source>
</evidence>
<feature type="transmembrane region" description="Helical" evidence="9">
    <location>
        <begin position="155"/>
        <end position="172"/>
    </location>
</feature>
<keyword evidence="3 9" id="KW-0812">Transmembrane</keyword>
<dbReference type="Proteomes" id="UP000320948">
    <property type="component" value="Unassembled WGS sequence"/>
</dbReference>
<dbReference type="GO" id="GO:0016887">
    <property type="term" value="F:ATP hydrolysis activity"/>
    <property type="evidence" value="ECO:0007669"/>
    <property type="project" value="InterPro"/>
</dbReference>
<gene>
    <name evidence="12" type="ORF">DI628_06565</name>
</gene>
<dbReference type="EMBL" id="VAFM01000002">
    <property type="protein sequence ID" value="TKW60561.1"/>
    <property type="molecule type" value="Genomic_DNA"/>
</dbReference>
<dbReference type="InterPro" id="IPR039421">
    <property type="entry name" value="Type_1_exporter"/>
</dbReference>
<evidence type="ECO:0000256" key="5">
    <source>
        <dbReference type="ARBA" id="ARBA00022840"/>
    </source>
</evidence>
<dbReference type="SMART" id="SM00382">
    <property type="entry name" value="AAA"/>
    <property type="match status" value="1"/>
</dbReference>
<feature type="domain" description="ABC transmembrane type-1" evidence="11">
    <location>
        <begin position="37"/>
        <end position="319"/>
    </location>
</feature>
<keyword evidence="5 12" id="KW-0067">ATP-binding</keyword>
<dbReference type="Gene3D" id="3.40.50.300">
    <property type="entry name" value="P-loop containing nucleotide triphosphate hydrolases"/>
    <property type="match status" value="1"/>
</dbReference>
<dbReference type="SUPFAM" id="SSF52540">
    <property type="entry name" value="P-loop containing nucleoside triphosphate hydrolases"/>
    <property type="match status" value="1"/>
</dbReference>
<feature type="transmembrane region" description="Helical" evidence="9">
    <location>
        <begin position="77"/>
        <end position="102"/>
    </location>
</feature>
<dbReference type="InterPro" id="IPR003593">
    <property type="entry name" value="AAA+_ATPase"/>
</dbReference>
<evidence type="ECO:0000256" key="6">
    <source>
        <dbReference type="ARBA" id="ARBA00022989"/>
    </source>
</evidence>
<dbReference type="Pfam" id="PF00005">
    <property type="entry name" value="ABC_tran"/>
    <property type="match status" value="1"/>
</dbReference>
<dbReference type="GO" id="GO:0005886">
    <property type="term" value="C:plasma membrane"/>
    <property type="evidence" value="ECO:0007669"/>
    <property type="project" value="UniProtKB-SubCell"/>
</dbReference>
<feature type="transmembrane region" description="Helical" evidence="9">
    <location>
        <begin position="36"/>
        <end position="57"/>
    </location>
</feature>
<sequence>MVRNVEKKAKKQADKVTQARTQQFLWELVSPYTWRLLGGSLMLIVSAAAMLALPQYLKHMFDTALQTGDTAQLAKLAGMMFGTVVVMVVSLFARTWLIAFAGNRILADLRNRLTARLLHLDVRFFESRSSGEIVSRMTADTYALREFLGFSAPQLVRGIFLGIGTLLALLYTSPSLTAILVAACAPIGIMGKVLGQRIRKLARAQQDNLAAYAGEIEETVTNIRTVMAYGQQPRLMGTFEGKTREITRLGDKRSIVSSGFVAVNVVIGFSALIAVVWLGGVRVIAGTMSLGDMMAFLLYLGFAADAASNIGNFWPAWQGTLGATERIIGILDSKAEIAEPKKAKALPVAKGGRGISLKGVRYVYPARHETAALDALDMVIQAGQNVAVVGPSGAGKSTLFRVFLRLDDVADGTVALDGVDVREIALNDLRSQFALVAQESPLFSGTVAFNVRFARSEATDDEVWAALKAAHADGFVKALPKGLNTPVGEKGVQLSGGQRQRLAIARAVLADAPILLLDEATAHLDSESEAAIQNALASVGKGRTVVTIAHRLSTVKNADVIFVMDKGRVVARGSHAELMKTSPLYKALAQLQLA</sequence>
<evidence type="ECO:0000259" key="11">
    <source>
        <dbReference type="PROSITE" id="PS50929"/>
    </source>
</evidence>
<dbReference type="InterPro" id="IPR017871">
    <property type="entry name" value="ABC_transporter-like_CS"/>
</dbReference>
<evidence type="ECO:0000256" key="3">
    <source>
        <dbReference type="ARBA" id="ARBA00022692"/>
    </source>
</evidence>
<proteinExistence type="inferred from homology"/>
<keyword evidence="4" id="KW-0547">Nucleotide-binding</keyword>
<feature type="domain" description="ABC transporter" evidence="10">
    <location>
        <begin position="355"/>
        <end position="591"/>
    </location>
</feature>
<dbReference type="InterPro" id="IPR003439">
    <property type="entry name" value="ABC_transporter-like_ATP-bd"/>
</dbReference>
<dbReference type="GO" id="GO:0005524">
    <property type="term" value="F:ATP binding"/>
    <property type="evidence" value="ECO:0007669"/>
    <property type="project" value="UniProtKB-KW"/>
</dbReference>
<evidence type="ECO:0000313" key="12">
    <source>
        <dbReference type="EMBL" id="TKW60561.1"/>
    </source>
</evidence>
<dbReference type="InterPro" id="IPR036640">
    <property type="entry name" value="ABC1_TM_sf"/>
</dbReference>
<keyword evidence="6 9" id="KW-1133">Transmembrane helix</keyword>
<organism evidence="12 13">
    <name type="scientific">Blastochloris viridis</name>
    <name type="common">Rhodopseudomonas viridis</name>
    <dbReference type="NCBI Taxonomy" id="1079"/>
    <lineage>
        <taxon>Bacteria</taxon>
        <taxon>Pseudomonadati</taxon>
        <taxon>Pseudomonadota</taxon>
        <taxon>Alphaproteobacteria</taxon>
        <taxon>Hyphomicrobiales</taxon>
        <taxon>Blastochloridaceae</taxon>
        <taxon>Blastochloris</taxon>
    </lineage>
</organism>
<feature type="transmembrane region" description="Helical" evidence="9">
    <location>
        <begin position="254"/>
        <end position="277"/>
    </location>
</feature>
<feature type="transmembrane region" description="Helical" evidence="9">
    <location>
        <begin position="178"/>
        <end position="195"/>
    </location>
</feature>
<evidence type="ECO:0000256" key="1">
    <source>
        <dbReference type="ARBA" id="ARBA00004651"/>
    </source>
</evidence>
<dbReference type="SUPFAM" id="SSF90123">
    <property type="entry name" value="ABC transporter transmembrane region"/>
    <property type="match status" value="1"/>
</dbReference>
<dbReference type="PROSITE" id="PS50929">
    <property type="entry name" value="ABC_TM1F"/>
    <property type="match status" value="1"/>
</dbReference>
<evidence type="ECO:0000256" key="7">
    <source>
        <dbReference type="ARBA" id="ARBA00023136"/>
    </source>
</evidence>
<evidence type="ECO:0000259" key="10">
    <source>
        <dbReference type="PROSITE" id="PS50893"/>
    </source>
</evidence>
<accession>A0A6N4RBF9</accession>
<dbReference type="GO" id="GO:0015421">
    <property type="term" value="F:ABC-type oligopeptide transporter activity"/>
    <property type="evidence" value="ECO:0007669"/>
    <property type="project" value="TreeGrafter"/>
</dbReference>
<evidence type="ECO:0000256" key="4">
    <source>
        <dbReference type="ARBA" id="ARBA00022741"/>
    </source>
</evidence>
<reference evidence="12 13" key="1">
    <citation type="journal article" date="2017" name="Nat. Commun.">
        <title>In situ click chemistry generation of cyclooxygenase-2 inhibitors.</title>
        <authorList>
            <person name="Bhardwaj A."/>
            <person name="Kaur J."/>
            <person name="Wuest M."/>
            <person name="Wuest F."/>
        </authorList>
    </citation>
    <scope>NUCLEOTIDE SEQUENCE [LARGE SCALE GENOMIC DNA]</scope>
    <source>
        <strain evidence="12">S2_018_000_R2_106</strain>
    </source>
</reference>
<evidence type="ECO:0000313" key="13">
    <source>
        <dbReference type="Proteomes" id="UP000320948"/>
    </source>
</evidence>
<dbReference type="AlphaFoldDB" id="A0A6N4RBF9"/>
<name>A0A6N4RBF9_BLAVI</name>
<evidence type="ECO:0000256" key="2">
    <source>
        <dbReference type="ARBA" id="ARBA00005417"/>
    </source>
</evidence>
<comment type="caution">
    <text evidence="12">The sequence shown here is derived from an EMBL/GenBank/DDBJ whole genome shotgun (WGS) entry which is preliminary data.</text>
</comment>
<dbReference type="InterPro" id="IPR027417">
    <property type="entry name" value="P-loop_NTPase"/>
</dbReference>
<evidence type="ECO:0000256" key="9">
    <source>
        <dbReference type="SAM" id="Phobius"/>
    </source>
</evidence>
<dbReference type="FunFam" id="3.40.50.300:FF:000218">
    <property type="entry name" value="Multidrug ABC transporter ATP-binding protein"/>
    <property type="match status" value="1"/>
</dbReference>
<keyword evidence="7 9" id="KW-0472">Membrane</keyword>
<dbReference type="PROSITE" id="PS00211">
    <property type="entry name" value="ABC_TRANSPORTER_1"/>
    <property type="match status" value="1"/>
</dbReference>